<feature type="chain" id="PRO_5046560687" evidence="2">
    <location>
        <begin position="22"/>
        <end position="104"/>
    </location>
</feature>
<evidence type="ECO:0000313" key="3">
    <source>
        <dbReference type="EMBL" id="NGZ74970.1"/>
    </source>
</evidence>
<dbReference type="Proteomes" id="UP000800303">
    <property type="component" value="Unassembled WGS sequence"/>
</dbReference>
<proteinExistence type="predicted"/>
<gene>
    <name evidence="3" type="ORF">GYN08_06545</name>
</gene>
<dbReference type="RefSeq" id="WP_166273294.1">
    <property type="nucleotide sequence ID" value="NZ_JAAFGS010000002.1"/>
</dbReference>
<evidence type="ECO:0000256" key="1">
    <source>
        <dbReference type="SAM" id="MobiDB-lite"/>
    </source>
</evidence>
<sequence>MKSRKTAAVCALLLLPISFCAERASAPGGEAAAGDSQAYTKPAAQPQTKGRIPYVFPRKDEAKEAENADDKMNGIEIQADETKNGSFYSYPVYDFSPVEIRLLD</sequence>
<protein>
    <submittedName>
        <fullName evidence="3">Uncharacterized protein</fullName>
    </submittedName>
</protein>
<comment type="caution">
    <text evidence="3">The sequence shown here is derived from an EMBL/GenBank/DDBJ whole genome shotgun (WGS) entry which is preliminary data.</text>
</comment>
<name>A0ABX0F4Z3_9BACL</name>
<dbReference type="EMBL" id="JAAFGS010000002">
    <property type="protein sequence ID" value="NGZ74970.1"/>
    <property type="molecule type" value="Genomic_DNA"/>
</dbReference>
<evidence type="ECO:0000313" key="4">
    <source>
        <dbReference type="Proteomes" id="UP000800303"/>
    </source>
</evidence>
<accession>A0ABX0F4Z3</accession>
<keyword evidence="4" id="KW-1185">Reference proteome</keyword>
<keyword evidence="2" id="KW-0732">Signal</keyword>
<evidence type="ECO:0000256" key="2">
    <source>
        <dbReference type="SAM" id="SignalP"/>
    </source>
</evidence>
<organism evidence="3 4">
    <name type="scientific">Saccharibacillus alkalitolerans</name>
    <dbReference type="NCBI Taxonomy" id="2705290"/>
    <lineage>
        <taxon>Bacteria</taxon>
        <taxon>Bacillati</taxon>
        <taxon>Bacillota</taxon>
        <taxon>Bacilli</taxon>
        <taxon>Bacillales</taxon>
        <taxon>Paenibacillaceae</taxon>
        <taxon>Saccharibacillus</taxon>
    </lineage>
</organism>
<feature type="region of interest" description="Disordered" evidence="1">
    <location>
        <begin position="27"/>
        <end position="52"/>
    </location>
</feature>
<feature type="signal peptide" evidence="2">
    <location>
        <begin position="1"/>
        <end position="21"/>
    </location>
</feature>
<reference evidence="3 4" key="1">
    <citation type="submission" date="2020-01" db="EMBL/GenBank/DDBJ databases">
        <title>Polyphasic characterisation and genomic insights into a novel alkali tolerant bacterium VR-M41.</title>
        <authorList>
            <person name="Vemuluri V.R."/>
        </authorList>
    </citation>
    <scope>NUCLEOTIDE SEQUENCE [LARGE SCALE GENOMIC DNA]</scope>
    <source>
        <strain evidence="3 4">VR-M41</strain>
    </source>
</reference>